<keyword evidence="2" id="KW-1185">Reference proteome</keyword>
<evidence type="ECO:0000313" key="1">
    <source>
        <dbReference type="EMBL" id="GFF13272.1"/>
    </source>
</evidence>
<dbReference type="EMBL" id="BLJY01000002">
    <property type="protein sequence ID" value="GFF13272.1"/>
    <property type="molecule type" value="Genomic_DNA"/>
</dbReference>
<gene>
    <name evidence="1" type="ORF">ATEIFO6365_0002038200</name>
</gene>
<dbReference type="VEuPathDB" id="FungiDB:ATEG_02289"/>
<dbReference type="GO" id="GO:0034599">
    <property type="term" value="P:cellular response to oxidative stress"/>
    <property type="evidence" value="ECO:0007669"/>
    <property type="project" value="InterPro"/>
</dbReference>
<comment type="caution">
    <text evidence="1">The sequence shown here is derived from an EMBL/GenBank/DDBJ whole genome shotgun (WGS) entry which is preliminary data.</text>
</comment>
<reference evidence="1 2" key="1">
    <citation type="submission" date="2020-01" db="EMBL/GenBank/DDBJ databases">
        <title>Aspergillus terreus IFO 6365 whole genome shotgun sequence.</title>
        <authorList>
            <person name="Kanamasa S."/>
            <person name="Takahashi H."/>
        </authorList>
    </citation>
    <scope>NUCLEOTIDE SEQUENCE [LARGE SCALE GENOMIC DNA]</scope>
    <source>
        <strain evidence="1 2">IFO 6365</strain>
    </source>
</reference>
<evidence type="ECO:0000313" key="2">
    <source>
        <dbReference type="Proteomes" id="UP000452235"/>
    </source>
</evidence>
<dbReference type="InterPro" id="IPR040347">
    <property type="entry name" value="YBP1/2"/>
</dbReference>
<dbReference type="Pfam" id="PF08568">
    <property type="entry name" value="Kinetochor_Ybp2"/>
    <property type="match status" value="1"/>
</dbReference>
<dbReference type="OrthoDB" id="5396786at2759"/>
<sequence>MAESEDPLVQALPPATDYLTYLTLLEYQLTPARLPVLHKLLQDETLTTNIGWDLVQMLLPMLPQSSECLQDIARLGNPREVILRVSDALMQLQPEDEDDEGGSDGAGQKKTLPSHILKFNTLLAMLSVLHSRIETKSPSRFIATSLQAALEAYTVMPTSETTMSLLEFLRDVSPSKRPAPPPRAASESSVLRVSEASAPDPEAESRSTTPVNNEEPTLVRRFLQFGLIELVKSYLLSFSSPTDPGMCWAIRLQEKLRPGTRMPGGQSQTEAFSESKELRERDMIMAKITALSRDFGLEDKLLLEIVSQPSENQPPPLDFDELPKKADQIPLERHGSLLLLAARAAMAELFSSGQVIPIAVFPDLAKIFANFVGGYNTPDDVAFGQPQALLDSLLTLTVFSMQKTIGTPATEREFQDFILALTACTARQHFSSVRQIPGIIVHSNPSPTARFKIIRNVLEEENYLTVKDSAIGWLQNEILSAMNESPTTEPSIFLDPHYFSVLFPSLFNPAQLLLNVSSDIVASWIKFSQSLVPSIHAALNLYYILVSSADLRSRLQLGKTYLFFRNRFLEPLKTLLHAFQADLTQNGGDGKIESAVGEDMCHTGMARSVELISHALEQVEDVVGDAFVVSDAELQEPSADDIARVDKIRKATEP</sequence>
<dbReference type="PANTHER" id="PTHR28020:SF1">
    <property type="entry name" value="YAP1-BINDING PROTEIN 1-RELATED"/>
    <property type="match status" value="1"/>
</dbReference>
<dbReference type="AlphaFoldDB" id="A0A5M3YYX5"/>
<organism evidence="1 2">
    <name type="scientific">Aspergillus terreus</name>
    <dbReference type="NCBI Taxonomy" id="33178"/>
    <lineage>
        <taxon>Eukaryota</taxon>
        <taxon>Fungi</taxon>
        <taxon>Dikarya</taxon>
        <taxon>Ascomycota</taxon>
        <taxon>Pezizomycotina</taxon>
        <taxon>Eurotiomycetes</taxon>
        <taxon>Eurotiomycetidae</taxon>
        <taxon>Eurotiales</taxon>
        <taxon>Aspergillaceae</taxon>
        <taxon>Aspergillus</taxon>
        <taxon>Aspergillus subgen. Circumdati</taxon>
    </lineage>
</organism>
<dbReference type="GO" id="GO:0005737">
    <property type="term" value="C:cytoplasm"/>
    <property type="evidence" value="ECO:0007669"/>
    <property type="project" value="TreeGrafter"/>
</dbReference>
<protein>
    <submittedName>
        <fullName evidence="1">DUF1760-domain-containing protein</fullName>
    </submittedName>
</protein>
<name>A0A5M3YYX5_ASPTE</name>
<accession>A0A5M3YYX5</accession>
<dbReference type="InterPro" id="IPR013877">
    <property type="entry name" value="YAP-bd/ALF4/Glomulin"/>
</dbReference>
<proteinExistence type="predicted"/>
<dbReference type="Proteomes" id="UP000452235">
    <property type="component" value="Unassembled WGS sequence"/>
</dbReference>
<dbReference type="PANTHER" id="PTHR28020">
    <property type="entry name" value="YAP1-BINDING PROTEIN 1-RELATED"/>
    <property type="match status" value="1"/>
</dbReference>